<protein>
    <recommendedName>
        <fullName evidence="4">Glycoside hydrolase family 42 N-terminal domain-containing protein</fullName>
    </recommendedName>
</protein>
<feature type="chain" id="PRO_5032287562" description="Glycoside hydrolase family 42 N-terminal domain-containing protein" evidence="1">
    <location>
        <begin position="19"/>
        <end position="391"/>
    </location>
</feature>
<evidence type="ECO:0000313" key="3">
    <source>
        <dbReference type="Proteomes" id="UP000594195"/>
    </source>
</evidence>
<evidence type="ECO:0000256" key="1">
    <source>
        <dbReference type="SAM" id="SignalP"/>
    </source>
</evidence>
<evidence type="ECO:0000313" key="2">
    <source>
        <dbReference type="EMBL" id="QOW10560.1"/>
    </source>
</evidence>
<dbReference type="AlphaFoldDB" id="A0A7M2Y8Z4"/>
<reference evidence="2 3" key="1">
    <citation type="submission" date="2019-05" db="EMBL/GenBank/DDBJ databases">
        <title>Chryseobacterium sp. isolated from King George Island, maritime Antarctica.</title>
        <authorList>
            <person name="Peng X."/>
        </authorList>
    </citation>
    <scope>NUCLEOTIDE SEQUENCE [LARGE SCALE GENOMIC DNA]</scope>
    <source>
        <strain evidence="2 3">7-3A</strain>
    </source>
</reference>
<feature type="signal peptide" evidence="1">
    <location>
        <begin position="1"/>
        <end position="18"/>
    </location>
</feature>
<proteinExistence type="predicted"/>
<keyword evidence="3" id="KW-1185">Reference proteome</keyword>
<dbReference type="InterPro" id="IPR017853">
    <property type="entry name" value="GH"/>
</dbReference>
<organism evidence="2 3">
    <name type="scientific">Kaistella flava</name>
    <name type="common">ex Peng et al. 2021</name>
    <dbReference type="NCBI Taxonomy" id="2038776"/>
    <lineage>
        <taxon>Bacteria</taxon>
        <taxon>Pseudomonadati</taxon>
        <taxon>Bacteroidota</taxon>
        <taxon>Flavobacteriia</taxon>
        <taxon>Flavobacteriales</taxon>
        <taxon>Weeksellaceae</taxon>
        <taxon>Chryseobacterium group</taxon>
        <taxon>Kaistella</taxon>
    </lineage>
</organism>
<dbReference type="EMBL" id="CP040442">
    <property type="protein sequence ID" value="QOW10560.1"/>
    <property type="molecule type" value="Genomic_DNA"/>
</dbReference>
<dbReference type="Proteomes" id="UP000594195">
    <property type="component" value="Chromosome"/>
</dbReference>
<name>A0A7M2Y8Z4_9FLAO</name>
<keyword evidence="1" id="KW-0732">Signal</keyword>
<dbReference type="RefSeq" id="WP_193810725.1">
    <property type="nucleotide sequence ID" value="NZ_CP040442.1"/>
</dbReference>
<gene>
    <name evidence="2" type="ORF">Q73A0000_09335</name>
</gene>
<accession>A0A7M2Y8Z4</accession>
<dbReference type="SUPFAM" id="SSF51445">
    <property type="entry name" value="(Trans)glycosidases"/>
    <property type="match status" value="1"/>
</dbReference>
<sequence length="391" mass="44527">MFRIIMLLLMLCCSRANSQENFPILAFHGVQSGKVEDFVTFKNAGFNIGLSVYQSTADIIRDLNAAEKAGVKLFIYSDSLMLQPQSIINRIKDYPAFYGSYIADEPSVDQFPMLEWRIEGIRKFDKKGKFYVNLFPSYASTEQLGTSSYLTYLQKFALEVKSDFISFDYYPIKNNEVNIAWYKNLEDIRKISLKINKPFWGFANSTIFGQYSQPTLGGLKLQQFGNLLYGAKGLQYFTYWTLNEDYRRKNDFQFSIVYEDGKPTPTYNLVKNVNTQIQNISWIFGNGNVTGVYHDGITIPPGTEALNFLPENFKVFNKTKESVLVSLLETSNQKFVIIQNKSIKDAISFTYKVAKGIKIVDSQKGTTINASTNQSSTSILPGDILIFCYSK</sequence>
<evidence type="ECO:0008006" key="4">
    <source>
        <dbReference type="Google" id="ProtNLM"/>
    </source>
</evidence>
<dbReference type="KEGG" id="kfa:Q73A0000_09335"/>
<dbReference type="Gene3D" id="3.20.20.80">
    <property type="entry name" value="Glycosidases"/>
    <property type="match status" value="1"/>
</dbReference>